<dbReference type="EMBL" id="BMXF01000001">
    <property type="protein sequence ID" value="GHB64955.1"/>
    <property type="molecule type" value="Genomic_DNA"/>
</dbReference>
<keyword evidence="2" id="KW-1185">Reference proteome</keyword>
<dbReference type="Pfam" id="PF14121">
    <property type="entry name" value="Porin_10"/>
    <property type="match status" value="1"/>
</dbReference>
<reference evidence="1 2" key="1">
    <citation type="journal article" date="2014" name="Int. J. Syst. Evol. Microbiol.">
        <title>Complete genome sequence of Corynebacterium casei LMG S-19264T (=DSM 44701T), isolated from a smear-ripened cheese.</title>
        <authorList>
            <consortium name="US DOE Joint Genome Institute (JGI-PGF)"/>
            <person name="Walter F."/>
            <person name="Albersmeier A."/>
            <person name="Kalinowski J."/>
            <person name="Ruckert C."/>
        </authorList>
    </citation>
    <scope>NUCLEOTIDE SEQUENCE [LARGE SCALE GENOMIC DNA]</scope>
    <source>
        <strain evidence="1 2">KCTC 12866</strain>
    </source>
</reference>
<accession>A0A8J3D3H8</accession>
<evidence type="ECO:0000313" key="2">
    <source>
        <dbReference type="Proteomes" id="UP000598271"/>
    </source>
</evidence>
<comment type="caution">
    <text evidence="1">The sequence shown here is derived from an EMBL/GenBank/DDBJ whole genome shotgun (WGS) entry which is preliminary data.</text>
</comment>
<dbReference type="Proteomes" id="UP000598271">
    <property type="component" value="Unassembled WGS sequence"/>
</dbReference>
<evidence type="ECO:0000313" key="1">
    <source>
        <dbReference type="EMBL" id="GHB64955.1"/>
    </source>
</evidence>
<dbReference type="AlphaFoldDB" id="A0A8J3D3H8"/>
<proteinExistence type="predicted"/>
<evidence type="ECO:0008006" key="3">
    <source>
        <dbReference type="Google" id="ProtNLM"/>
    </source>
</evidence>
<organism evidence="1 2">
    <name type="scientific">Persicitalea jodogahamensis</name>
    <dbReference type="NCBI Taxonomy" id="402147"/>
    <lineage>
        <taxon>Bacteria</taxon>
        <taxon>Pseudomonadati</taxon>
        <taxon>Bacteroidota</taxon>
        <taxon>Cytophagia</taxon>
        <taxon>Cytophagales</taxon>
        <taxon>Spirosomataceae</taxon>
        <taxon>Persicitalea</taxon>
    </lineage>
</organism>
<sequence length="645" mass="74332">MFFFAGVLITQRAEAQIRPGGINLPQGIPTQGGGGGGGQGGAVLDDTTKNLYGPNTALHFFEDDILNNRDSTRYRLDTSLTGIHRWTFVDQSWNHLVDLGNYGTATRNTFYRPHQSVGAQLGFRAYDPYAVQEGEVKYYDTQSPLTEMTFVSGGRGRNILRFGFNQNITPRLNIGFRVQRFTSNKQYGTFSTRNSEAILSQNWNFLTQASYFSKDKKYTILAHYRHLNHNTREQGGLLNVRDTTSADSSKKLFVYDGPARLSDDARSWERRHVFHVYQQYRLANGFQLFQQGEYTGVKDRYDDPGTQTGFQNGVYRQILYDSTSTHQAVDYRLIDTKLGIKGTFSGFNYRAYYRPRVYRVRGTYNTSDSTESSYRNVRFENIVGLWLSYYLKDSTQHLIAEGQHLLGRDFLLRGELSTRWFEAGYQTAFWTPDMLMQRYESNHLRWDNGFNLTGANTIYGSLPIKTRNLNFEPQMQYHLVSNYVYYDTAAVARQFSGSFSLLRIGAKVSWQKNKLNFRGEGYYTINSNTDIIRIPALFLSGELTYDFIYAKVLYVQVGVSAHYRSSYLADAYMPVTQQFYLQNNFLVDRYAVADAFATLRINRVRLLLKMSHINQGLGVEGYYTTPRYLGLQRTFSFGVFWPLFD</sequence>
<dbReference type="InterPro" id="IPR025631">
    <property type="entry name" value="Porin_10"/>
</dbReference>
<gene>
    <name evidence="1" type="ORF">GCM10007390_18810</name>
</gene>
<protein>
    <recommendedName>
        <fullName evidence="3">Beta-barrel porin</fullName>
    </recommendedName>
</protein>
<name>A0A8J3D3H8_9BACT</name>
<dbReference type="RefSeq" id="WP_189564046.1">
    <property type="nucleotide sequence ID" value="NZ_BMXF01000001.1"/>
</dbReference>